<feature type="compositionally biased region" description="Basic and acidic residues" evidence="1">
    <location>
        <begin position="627"/>
        <end position="640"/>
    </location>
</feature>
<evidence type="ECO:0000313" key="2">
    <source>
        <dbReference type="EMBL" id="CAG07530.1"/>
    </source>
</evidence>
<dbReference type="OrthoDB" id="8943218at2759"/>
<dbReference type="GO" id="GO:0005634">
    <property type="term" value="C:nucleus"/>
    <property type="evidence" value="ECO:0007669"/>
    <property type="project" value="TreeGrafter"/>
</dbReference>
<dbReference type="InterPro" id="IPR043442">
    <property type="entry name" value="Perm1"/>
</dbReference>
<comment type="caution">
    <text evidence="2">The sequence shown here is derived from an EMBL/GenBank/DDBJ whole genome shotgun (WGS) entry which is preliminary data.</text>
</comment>
<feature type="region of interest" description="Disordered" evidence="1">
    <location>
        <begin position="248"/>
        <end position="322"/>
    </location>
</feature>
<dbReference type="AlphaFoldDB" id="Q4RVQ2"/>
<dbReference type="GO" id="GO:0014850">
    <property type="term" value="P:response to muscle activity"/>
    <property type="evidence" value="ECO:0007669"/>
    <property type="project" value="TreeGrafter"/>
</dbReference>
<evidence type="ECO:0000256" key="1">
    <source>
        <dbReference type="SAM" id="MobiDB-lite"/>
    </source>
</evidence>
<reference evidence="2" key="2">
    <citation type="submission" date="2004-02" db="EMBL/GenBank/DDBJ databases">
        <authorList>
            <consortium name="Genoscope"/>
            <consortium name="Whitehead Institute Centre for Genome Research"/>
        </authorList>
    </citation>
    <scope>NUCLEOTIDE SEQUENCE</scope>
</reference>
<accession>Q4RVQ2</accession>
<feature type="region of interest" description="Disordered" evidence="1">
    <location>
        <begin position="460"/>
        <end position="519"/>
    </location>
</feature>
<name>Q4RVQ2_TETNG</name>
<feature type="compositionally biased region" description="Polar residues" evidence="1">
    <location>
        <begin position="253"/>
        <end position="262"/>
    </location>
</feature>
<feature type="compositionally biased region" description="Low complexity" evidence="1">
    <location>
        <begin position="488"/>
        <end position="504"/>
    </location>
</feature>
<gene>
    <name evidence="2" type="ORF">GSTENG00028222001</name>
</gene>
<dbReference type="PANTHER" id="PTHR47282">
    <property type="entry name" value="PGC-1 AND ERR-INDUCED REGULATOR IN MUSCLE PROTEIN 1"/>
    <property type="match status" value="1"/>
</dbReference>
<proteinExistence type="predicted"/>
<dbReference type="KEGG" id="tng:GSTEN00028222G001"/>
<organism evidence="2">
    <name type="scientific">Tetraodon nigroviridis</name>
    <name type="common">Spotted green pufferfish</name>
    <name type="synonym">Chelonodon nigroviridis</name>
    <dbReference type="NCBI Taxonomy" id="99883"/>
    <lineage>
        <taxon>Eukaryota</taxon>
        <taxon>Metazoa</taxon>
        <taxon>Chordata</taxon>
        <taxon>Craniata</taxon>
        <taxon>Vertebrata</taxon>
        <taxon>Euteleostomi</taxon>
        <taxon>Actinopterygii</taxon>
        <taxon>Neopterygii</taxon>
        <taxon>Teleostei</taxon>
        <taxon>Neoteleostei</taxon>
        <taxon>Acanthomorphata</taxon>
        <taxon>Eupercaria</taxon>
        <taxon>Tetraodontiformes</taxon>
        <taxon>Tetradontoidea</taxon>
        <taxon>Tetraodontidae</taxon>
        <taxon>Tetraodon</taxon>
    </lineage>
</organism>
<dbReference type="GO" id="GO:0006355">
    <property type="term" value="P:regulation of DNA-templated transcription"/>
    <property type="evidence" value="ECO:0007669"/>
    <property type="project" value="InterPro"/>
</dbReference>
<protein>
    <submittedName>
        <fullName evidence="2">(spotted green pufferfish) hypothetical protein</fullName>
    </submittedName>
</protein>
<sequence length="1113" mass="122193">MRRLCFPPLRHCVLARRRLQWPEVEPNSCSRDSAYFEVTNPPNDSNNGNDPSRRHGEVLPENHAPKLEIKYPAGIPSKLPQTIRVMCCECSFTTSFKDKMEDFEYSVDICDRAWTSFVAECDECNLLPPSLAGLDDSGMSDIDDKVRFVQEVELGAAFSEVDPPACSSSPADRYISKHGVPGMESILSGSEEDIHLQSINVFFEKLKSSTSVLKSLEPVQPEAELKQSLTASDAEVWVADLPTPLNIVEQEQFPPSNGFSNTFRRKKDSNASLSDWTDPSKTESRESSPSSSVRRRRTKKRRLELAERQGLVRPSDSEDEQRARRGWFGMRVAEENPLHALKIPQRPAASPEYSSISRLPTNMSAREPKVNNLSDPNGANQYSESIFSQARTSGARLTENSAGNDQPVISLNPTVLSVLTHSGPLATRVHPRGHLHIDEEMIHIFCCENEQQCSSRAGKRSAADPLLDEEAGNSGAQCPHTLADQCGSRLNRSPPSLSRPDSPSTKTKHTQRTKPALEDLNLLPDEQCPPALPSVSDENIPVPPAELLALVPSSDLEVVSGRSTVAERPETPASAPPALQISEHLSDLTAVSSCCTLYTESGMSLSNGNVTDLSYSSCLSISQNDSRCSEEKTPPTKREEEEGLAPEADNAAPSPEAEEKPEQVPDSTRSVFAMSSFWSEMEKLTINDILGLRQMEQTASQSALPPPQGGEKPAEFALTDSGLYRDELNPEQTSVPVPSEEDPLPASQSTDMPVITGGKGLASRSGQTPFRRICKTASVQNLCTLESVRRKDQPLPSLDEEDLEKVGRFPDGAVSDKEEHSYSISVGGIFQYIFGNQRHPQGSTGATSPVHTGGHSLPETYEQFMSDCTMEGIFHPFVAAQGGAKDGSRSASRTPQFPEAYENFFAPSSSDESGAESDEDASGAVRVVGRLRRTSNVSEHSTDIYDNFFTDCDFEQSFFWKNTFSLRNLLFAGSTERQQTVSGSFAPQRPSGLQIAVDPLDALQNQECVFSDLYPAEDNRWDLLPQHPFTHEDLQVAVPSPRLDASLLPLRHSDMCLVCIAFASWVLKTANPQVGDAWKAVLLANVSALSAIRYLRKYVKDKAASEDILHFDS</sequence>
<feature type="region of interest" description="Disordered" evidence="1">
    <location>
        <begin position="728"/>
        <end position="754"/>
    </location>
</feature>
<dbReference type="EMBL" id="CAAE01014991">
    <property type="protein sequence ID" value="CAG07530.1"/>
    <property type="molecule type" value="Genomic_DNA"/>
</dbReference>
<reference evidence="2" key="1">
    <citation type="journal article" date="2004" name="Nature">
        <title>Genome duplication in the teleost fish Tetraodon nigroviridis reveals the early vertebrate proto-karyotype.</title>
        <authorList>
            <person name="Jaillon O."/>
            <person name="Aury J.-M."/>
            <person name="Brunet F."/>
            <person name="Petit J.-L."/>
            <person name="Stange-Thomann N."/>
            <person name="Mauceli E."/>
            <person name="Bouneau L."/>
            <person name="Fischer C."/>
            <person name="Ozouf-Costaz C."/>
            <person name="Bernot A."/>
            <person name="Nicaud S."/>
            <person name="Jaffe D."/>
            <person name="Fisher S."/>
            <person name="Lutfalla G."/>
            <person name="Dossat C."/>
            <person name="Segurens B."/>
            <person name="Dasilva C."/>
            <person name="Salanoubat M."/>
            <person name="Levy M."/>
            <person name="Boudet N."/>
            <person name="Castellano S."/>
            <person name="Anthouard V."/>
            <person name="Jubin C."/>
            <person name="Castelli V."/>
            <person name="Katinka M."/>
            <person name="Vacherie B."/>
            <person name="Biemont C."/>
            <person name="Skalli Z."/>
            <person name="Cattolico L."/>
            <person name="Poulain J."/>
            <person name="De Berardinis V."/>
            <person name="Cruaud C."/>
            <person name="Duprat S."/>
            <person name="Brottier P."/>
            <person name="Coutanceau J.-P."/>
            <person name="Gouzy J."/>
            <person name="Parra G."/>
            <person name="Lardier G."/>
            <person name="Chapple C."/>
            <person name="McKernan K.J."/>
            <person name="McEwan P."/>
            <person name="Bosak S."/>
            <person name="Kellis M."/>
            <person name="Volff J.-N."/>
            <person name="Guigo R."/>
            <person name="Zody M.C."/>
            <person name="Mesirov J."/>
            <person name="Lindblad-Toh K."/>
            <person name="Birren B."/>
            <person name="Nusbaum C."/>
            <person name="Kahn D."/>
            <person name="Robinson-Rechavi M."/>
            <person name="Laudet V."/>
            <person name="Schachter V."/>
            <person name="Quetier F."/>
            <person name="Saurin W."/>
            <person name="Scarpelli C."/>
            <person name="Wincker P."/>
            <person name="Lander E.S."/>
            <person name="Weissenbach J."/>
            <person name="Roest Crollius H."/>
        </authorList>
    </citation>
    <scope>NUCLEOTIDE SEQUENCE [LARGE SCALE GENOMIC DNA]</scope>
</reference>
<feature type="compositionally biased region" description="Basic residues" evidence="1">
    <location>
        <begin position="293"/>
        <end position="302"/>
    </location>
</feature>
<feature type="region of interest" description="Disordered" evidence="1">
    <location>
        <begin position="624"/>
        <end position="668"/>
    </location>
</feature>
<dbReference type="GO" id="GO:0005737">
    <property type="term" value="C:cytoplasm"/>
    <property type="evidence" value="ECO:0007669"/>
    <property type="project" value="TreeGrafter"/>
</dbReference>
<dbReference type="PANTHER" id="PTHR47282:SF1">
    <property type="entry name" value="PGC-1 AND ERR-INDUCED REGULATOR IN MUSCLE PROTEIN 1"/>
    <property type="match status" value="1"/>
</dbReference>